<sequence>MPVTPSPRISNAPTLGVAVRRVLLWSGVVFLWDSIAQVLGLVIASVVLNLIASYLFERFKLIKRRWVKWVTSTSISLLLVVGVALSVQPIRESLLGKSEGQSEAQGGGDLFAAVSAKVEGKLMPLDDEKFQPMVQVERKRYFQVRVVIDSVGTDVARNVTVALSVSQQPQCLQYVKSTMKIMNSLNPSGTDLDMSDSAESIERLYRDGIDIGTYAAKANAIVSLRFTIDCEVPSGSMDIVAKVQARGSRGQPSADGKVTVYWSR</sequence>
<evidence type="ECO:0000313" key="3">
    <source>
        <dbReference type="Proteomes" id="UP000649573"/>
    </source>
</evidence>
<comment type="caution">
    <text evidence="2">The sequence shown here is derived from an EMBL/GenBank/DDBJ whole genome shotgun (WGS) entry which is preliminary data.</text>
</comment>
<reference evidence="3" key="1">
    <citation type="journal article" date="2019" name="Int. J. Syst. Evol. Microbiol.">
        <title>The Global Catalogue of Microorganisms (GCM) 10K type strain sequencing project: providing services to taxonomists for standard genome sequencing and annotation.</title>
        <authorList>
            <consortium name="The Broad Institute Genomics Platform"/>
            <consortium name="The Broad Institute Genome Sequencing Center for Infectious Disease"/>
            <person name="Wu L."/>
            <person name="Ma J."/>
        </authorList>
    </citation>
    <scope>NUCLEOTIDE SEQUENCE [LARGE SCALE GENOMIC DNA]</scope>
    <source>
        <strain evidence="3">JCM 3296</strain>
    </source>
</reference>
<evidence type="ECO:0000313" key="2">
    <source>
        <dbReference type="EMBL" id="GGU47535.1"/>
    </source>
</evidence>
<keyword evidence="1" id="KW-0472">Membrane</keyword>
<dbReference type="Proteomes" id="UP000649573">
    <property type="component" value="Unassembled WGS sequence"/>
</dbReference>
<keyword evidence="1" id="KW-0812">Transmembrane</keyword>
<gene>
    <name evidence="2" type="ORF">GCM10010178_45340</name>
</gene>
<organism evidence="2 3">
    <name type="scientific">Lentzea flava</name>
    <dbReference type="NCBI Taxonomy" id="103732"/>
    <lineage>
        <taxon>Bacteria</taxon>
        <taxon>Bacillati</taxon>
        <taxon>Actinomycetota</taxon>
        <taxon>Actinomycetes</taxon>
        <taxon>Pseudonocardiales</taxon>
        <taxon>Pseudonocardiaceae</taxon>
        <taxon>Lentzea</taxon>
    </lineage>
</organism>
<feature type="transmembrane region" description="Helical" evidence="1">
    <location>
        <begin position="69"/>
        <end position="87"/>
    </location>
</feature>
<accession>A0ABQ2USQ0</accession>
<name>A0ABQ2USQ0_9PSEU</name>
<evidence type="ECO:0000256" key="1">
    <source>
        <dbReference type="SAM" id="Phobius"/>
    </source>
</evidence>
<proteinExistence type="predicted"/>
<protein>
    <submittedName>
        <fullName evidence="2">Uncharacterized protein</fullName>
    </submittedName>
</protein>
<feature type="transmembrane region" description="Helical" evidence="1">
    <location>
        <begin position="38"/>
        <end position="57"/>
    </location>
</feature>
<dbReference type="EMBL" id="BMRE01000019">
    <property type="protein sequence ID" value="GGU47535.1"/>
    <property type="molecule type" value="Genomic_DNA"/>
</dbReference>
<keyword evidence="3" id="KW-1185">Reference proteome</keyword>
<keyword evidence="1" id="KW-1133">Transmembrane helix</keyword>